<accession>A0A318J152</accession>
<comment type="caution">
    <text evidence="1">The sequence shown here is derived from an EMBL/GenBank/DDBJ whole genome shotgun (WGS) entry which is preliminary data.</text>
</comment>
<sequence length="75" mass="8354">MNIDPTRKDEIEGNADAFIGRYGDVLIGRMLAEKATNTSDKEIERTLLPCVCGHWLVTLAKIMRDRGVLGLHKDA</sequence>
<gene>
    <name evidence="1" type="ORF">NA66_1001724</name>
</gene>
<dbReference type="Proteomes" id="UP000247755">
    <property type="component" value="Unassembled WGS sequence"/>
</dbReference>
<dbReference type="RefSeq" id="WP_072438873.1">
    <property type="nucleotide sequence ID" value="NZ_QJJY01000001.1"/>
</dbReference>
<dbReference type="AlphaFoldDB" id="A0A318J152"/>
<dbReference type="EMBL" id="QJJY01000001">
    <property type="protein sequence ID" value="PXX41114.1"/>
    <property type="molecule type" value="Genomic_DNA"/>
</dbReference>
<proteinExistence type="predicted"/>
<protein>
    <submittedName>
        <fullName evidence="1">Uncharacterized protein</fullName>
    </submittedName>
</protein>
<evidence type="ECO:0000313" key="1">
    <source>
        <dbReference type="EMBL" id="PXX41114.1"/>
    </source>
</evidence>
<organism evidence="1 2">
    <name type="scientific">Burkholderia pyrrocinia</name>
    <name type="common">Pseudomonas pyrrocinia</name>
    <dbReference type="NCBI Taxonomy" id="60550"/>
    <lineage>
        <taxon>Bacteria</taxon>
        <taxon>Pseudomonadati</taxon>
        <taxon>Pseudomonadota</taxon>
        <taxon>Betaproteobacteria</taxon>
        <taxon>Burkholderiales</taxon>
        <taxon>Burkholderiaceae</taxon>
        <taxon>Burkholderia</taxon>
        <taxon>Burkholderia cepacia complex</taxon>
    </lineage>
</organism>
<reference evidence="1 2" key="1">
    <citation type="submission" date="2018-05" db="EMBL/GenBank/DDBJ databases">
        <title>Comparative genomics of bacterial root endophytes of switchgrass collected from native prairies over two seasons.</title>
        <authorList>
            <person name="Tang Y."/>
        </authorList>
    </citation>
    <scope>NUCLEOTIDE SEQUENCE [LARGE SCALE GENOMIC DNA]</scope>
    <source>
        <strain evidence="1 2">NFIX32</strain>
    </source>
</reference>
<name>A0A318J152_BURPY</name>
<evidence type="ECO:0000313" key="2">
    <source>
        <dbReference type="Proteomes" id="UP000247755"/>
    </source>
</evidence>